<comment type="caution">
    <text evidence="3">The sequence shown here is derived from an EMBL/GenBank/DDBJ whole genome shotgun (WGS) entry which is preliminary data.</text>
</comment>
<dbReference type="GO" id="GO:0006890">
    <property type="term" value="P:retrograde vesicle-mediated transport, Golgi to endoplasmic reticulum"/>
    <property type="evidence" value="ECO:0007669"/>
    <property type="project" value="TreeGrafter"/>
</dbReference>
<dbReference type="InterPro" id="IPR012936">
    <property type="entry name" value="Erv_C"/>
</dbReference>
<dbReference type="GO" id="GO:0000139">
    <property type="term" value="C:Golgi membrane"/>
    <property type="evidence" value="ECO:0007669"/>
    <property type="project" value="TreeGrafter"/>
</dbReference>
<dbReference type="AlphaFoldDB" id="A0A443RKY6"/>
<dbReference type="OrthoDB" id="270930at2759"/>
<dbReference type="GO" id="GO:0006888">
    <property type="term" value="P:endoplasmic reticulum to Golgi vesicle-mediated transport"/>
    <property type="evidence" value="ECO:0007669"/>
    <property type="project" value="TreeGrafter"/>
</dbReference>
<keyword evidence="4" id="KW-1185">Reference proteome</keyword>
<evidence type="ECO:0000256" key="1">
    <source>
        <dbReference type="SAM" id="Phobius"/>
    </source>
</evidence>
<keyword evidence="1" id="KW-0472">Membrane</keyword>
<keyword evidence="1" id="KW-1133">Transmembrane helix</keyword>
<gene>
    <name evidence="3" type="ORF">B4U79_08220</name>
</gene>
<evidence type="ECO:0000313" key="3">
    <source>
        <dbReference type="EMBL" id="RWS15925.1"/>
    </source>
</evidence>
<dbReference type="GO" id="GO:0030134">
    <property type="term" value="C:COPII-coated ER to Golgi transport vesicle"/>
    <property type="evidence" value="ECO:0007669"/>
    <property type="project" value="TreeGrafter"/>
</dbReference>
<evidence type="ECO:0000259" key="2">
    <source>
        <dbReference type="Pfam" id="PF07970"/>
    </source>
</evidence>
<proteinExistence type="predicted"/>
<organism evidence="3 4">
    <name type="scientific">Dinothrombium tinctorium</name>
    <dbReference type="NCBI Taxonomy" id="1965070"/>
    <lineage>
        <taxon>Eukaryota</taxon>
        <taxon>Metazoa</taxon>
        <taxon>Ecdysozoa</taxon>
        <taxon>Arthropoda</taxon>
        <taxon>Chelicerata</taxon>
        <taxon>Arachnida</taxon>
        <taxon>Acari</taxon>
        <taxon>Acariformes</taxon>
        <taxon>Trombidiformes</taxon>
        <taxon>Prostigmata</taxon>
        <taxon>Anystina</taxon>
        <taxon>Parasitengona</taxon>
        <taxon>Trombidioidea</taxon>
        <taxon>Trombidiidae</taxon>
        <taxon>Dinothrombium</taxon>
    </lineage>
</organism>
<feature type="transmembrane region" description="Helical" evidence="1">
    <location>
        <begin position="198"/>
        <end position="219"/>
    </location>
</feature>
<sequence length="239" mass="27109">FPTVKFKGCSLFPSFYNLESLILELNTNFSFLVLGLDIQDDMGRHEVGFVENTEKTPIEDGKGCLFVAKFYINKVPGNFHVSTHSADRQPEHIHMAHVINKLTFGDDVSNTGIEGGFNSLRGKDKSEAQAHESHEYHLKIVPTIYESSSGNRMYSYQYTSAYRNVIAFSHTGRIIPAIWFRYDLTPITVKYHHRRKPFYTFITMICAIIGGTFSVASIIDSLVFTASNIFKKFELGKLS</sequence>
<evidence type="ECO:0000313" key="4">
    <source>
        <dbReference type="Proteomes" id="UP000285301"/>
    </source>
</evidence>
<dbReference type="PANTHER" id="PTHR10984:SF36">
    <property type="entry name" value="ENDOPLASMIC RETICULUM-GOLGI INTERMEDIATE COMPARTMENT PROTEIN 1"/>
    <property type="match status" value="1"/>
</dbReference>
<dbReference type="GO" id="GO:0005789">
    <property type="term" value="C:endoplasmic reticulum membrane"/>
    <property type="evidence" value="ECO:0007669"/>
    <property type="project" value="TreeGrafter"/>
</dbReference>
<dbReference type="Proteomes" id="UP000285301">
    <property type="component" value="Unassembled WGS sequence"/>
</dbReference>
<name>A0A443RKY6_9ACAR</name>
<dbReference type="EMBL" id="NCKU01000339">
    <property type="protein sequence ID" value="RWS15925.1"/>
    <property type="molecule type" value="Genomic_DNA"/>
</dbReference>
<protein>
    <submittedName>
        <fullName evidence="3">Endoplasmic reticulum-Golgi intermediate compartment protein 1-like protein</fullName>
    </submittedName>
</protein>
<dbReference type="InterPro" id="IPR045888">
    <property type="entry name" value="Erv"/>
</dbReference>
<reference evidence="3 4" key="1">
    <citation type="journal article" date="2018" name="Gigascience">
        <title>Genomes of trombidid mites reveal novel predicted allergens and laterally-transferred genes associated with secondary metabolism.</title>
        <authorList>
            <person name="Dong X."/>
            <person name="Chaisiri K."/>
            <person name="Xia D."/>
            <person name="Armstrong S.D."/>
            <person name="Fang Y."/>
            <person name="Donnelly M.J."/>
            <person name="Kadowaki T."/>
            <person name="McGarry J.W."/>
            <person name="Darby A.C."/>
            <person name="Makepeace B.L."/>
        </authorList>
    </citation>
    <scope>NUCLEOTIDE SEQUENCE [LARGE SCALE GENOMIC DNA]</scope>
    <source>
        <strain evidence="3">UoL-WK</strain>
    </source>
</reference>
<feature type="domain" description="Endoplasmic reticulum vesicle transporter C-terminal" evidence="2">
    <location>
        <begin position="56"/>
        <end position="220"/>
    </location>
</feature>
<dbReference type="Pfam" id="PF07970">
    <property type="entry name" value="COPIIcoated_ERV"/>
    <property type="match status" value="1"/>
</dbReference>
<keyword evidence="1" id="KW-0812">Transmembrane</keyword>
<feature type="non-terminal residue" evidence="3">
    <location>
        <position position="1"/>
    </location>
</feature>
<dbReference type="PANTHER" id="PTHR10984">
    <property type="entry name" value="ENDOPLASMIC RETICULUM-GOLGI INTERMEDIATE COMPARTMENT PROTEIN"/>
    <property type="match status" value="1"/>
</dbReference>
<dbReference type="STRING" id="1965070.A0A443RKY6"/>
<accession>A0A443RKY6</accession>